<protein>
    <submittedName>
        <fullName evidence="3">Uncharacterized protein</fullName>
    </submittedName>
</protein>
<feature type="region of interest" description="Disordered" evidence="2">
    <location>
        <begin position="1"/>
        <end position="26"/>
    </location>
</feature>
<comment type="caution">
    <text evidence="3">The sequence shown here is derived from an EMBL/GenBank/DDBJ whole genome shotgun (WGS) entry which is preliminary data.</text>
</comment>
<feature type="region of interest" description="Disordered" evidence="2">
    <location>
        <begin position="839"/>
        <end position="867"/>
    </location>
</feature>
<dbReference type="EMBL" id="JACSDY010000001">
    <property type="protein sequence ID" value="KAF7437895.1"/>
    <property type="molecule type" value="Genomic_DNA"/>
</dbReference>
<sequence length="953" mass="111254">MDNDFDIYEDLPSYDIKDDETPSKNNEALSKECEELRKEVSELKSKLENLQKINETLEVNLSSLLKTAKAEITRKDKMIDELRKQVDNMSFRRGNFNKNVKDSNDKSIQQLPVQNVYEYSRVQQYVESQRTSISKLPNSDSNNDKYNSVANNSYDRNFQNSSTVNCYQPDEDQIVSDCESYSNRFNNTRHRSKKLPVPYMGSTTVFTERLRKRIMEEEAEKKRKLLEEEEKTNLLLEDEHDKNTKLNIDDKENDSYCSILNSHVDDTSLKNNSSSVCDFTDNTNTAEDNAVSMTNQQRLTLNTKVSGKRLDNVDTSCSKRRKLDTERNSSTNKYSLPEEDVFNEYDHGIISSTKTDKLKCEENSNSYIEKNAWNDNKYDKGTRSNNTSYRRKEKEYYKKFNSDYNNYSKESNVYHEKNKYSHTRNRSPLPKYYDRKHKYHDDRYRNYKDRFDRRRNSQDREENSSVTSDRRSYDLRNKDRNRSHEKYGSSDYNLSISKGSKYSVSHVSRSVSHERSKSRERTNHKTYDRRYLKSTRHDKNSERNNILLKKKSEINESKVVSVSKTKNDILDKSIKENTIEEILEDGEIVSPVKFNLNSERKEIEDISNVETHKDTLDQFKNELKSLNEMNTRICLTKTNSKNIEYKEKKIDQIEKDKDTIVAVTTVNVTSEKPYISLIENKQDCMVTSTNNIVPLSICIDNDINKNGINNEKKSKCDKQIVRLEKAAKEADSTCDSMQNFPEDISRTIKEISVESTRQENNICEYNDEIEEESICNTSNVDIVKDNVFIEKHEKENDASKDKYNISSNNHDNQVPVLNDQQEPLVNAHQEVAAMTKDLQENEEDNNENEHVKVKASRNTKKEGSESENSKVIIFARRRKHIHLTDNNASMTVVMNPNNINSDVNEKNSVENNLKLRACKVSRSYKDVLLLIIRDFIMFFTPTASPSMILGQFL</sequence>
<name>A0A834PE63_VESPE</name>
<evidence type="ECO:0000313" key="4">
    <source>
        <dbReference type="Proteomes" id="UP000600918"/>
    </source>
</evidence>
<dbReference type="AlphaFoldDB" id="A0A834PE63"/>
<feature type="compositionally biased region" description="Low complexity" evidence="2">
    <location>
        <begin position="500"/>
        <end position="510"/>
    </location>
</feature>
<accession>A0A834PE63</accession>
<feature type="coiled-coil region" evidence="1">
    <location>
        <begin position="26"/>
        <end position="85"/>
    </location>
</feature>
<feature type="compositionally biased region" description="Basic and acidic residues" evidence="2">
    <location>
        <begin position="511"/>
        <end position="524"/>
    </location>
</feature>
<feature type="coiled-coil region" evidence="1">
    <location>
        <begin position="207"/>
        <end position="239"/>
    </location>
</feature>
<feature type="region of interest" description="Disordered" evidence="2">
    <location>
        <begin position="405"/>
        <end position="524"/>
    </location>
</feature>
<evidence type="ECO:0000256" key="1">
    <source>
        <dbReference type="SAM" id="Coils"/>
    </source>
</evidence>
<reference evidence="3" key="1">
    <citation type="journal article" date="2020" name="G3 (Bethesda)">
        <title>High-Quality Assemblies for Three Invasive Social Wasps from the &lt;i&gt;Vespula&lt;/i&gt; Genus.</title>
        <authorList>
            <person name="Harrop T.W.R."/>
            <person name="Guhlin J."/>
            <person name="McLaughlin G.M."/>
            <person name="Permina E."/>
            <person name="Stockwell P."/>
            <person name="Gilligan J."/>
            <person name="Le Lec M.F."/>
            <person name="Gruber M.A.M."/>
            <person name="Quinn O."/>
            <person name="Lovegrove M."/>
            <person name="Duncan E.J."/>
            <person name="Remnant E.J."/>
            <person name="Van Eeckhoven J."/>
            <person name="Graham B."/>
            <person name="Knapp R.A."/>
            <person name="Langford K.W."/>
            <person name="Kronenberg Z."/>
            <person name="Press M.O."/>
            <person name="Eacker S.M."/>
            <person name="Wilson-Rankin E.E."/>
            <person name="Purcell J."/>
            <person name="Lester P.J."/>
            <person name="Dearden P.K."/>
        </authorList>
    </citation>
    <scope>NUCLEOTIDE SEQUENCE</scope>
    <source>
        <strain evidence="3">Volc-1</strain>
    </source>
</reference>
<evidence type="ECO:0000313" key="3">
    <source>
        <dbReference type="EMBL" id="KAF7437895.1"/>
    </source>
</evidence>
<gene>
    <name evidence="3" type="ORF">H0235_000286</name>
</gene>
<organism evidence="3 4">
    <name type="scientific">Vespula pensylvanica</name>
    <name type="common">Western yellow jacket</name>
    <name type="synonym">Wasp</name>
    <dbReference type="NCBI Taxonomy" id="30213"/>
    <lineage>
        <taxon>Eukaryota</taxon>
        <taxon>Metazoa</taxon>
        <taxon>Ecdysozoa</taxon>
        <taxon>Arthropoda</taxon>
        <taxon>Hexapoda</taxon>
        <taxon>Insecta</taxon>
        <taxon>Pterygota</taxon>
        <taxon>Neoptera</taxon>
        <taxon>Endopterygota</taxon>
        <taxon>Hymenoptera</taxon>
        <taxon>Apocrita</taxon>
        <taxon>Aculeata</taxon>
        <taxon>Vespoidea</taxon>
        <taxon>Vespidae</taxon>
        <taxon>Vespinae</taxon>
        <taxon>Vespula</taxon>
    </lineage>
</organism>
<keyword evidence="1" id="KW-0175">Coiled coil</keyword>
<keyword evidence="4" id="KW-1185">Reference proteome</keyword>
<evidence type="ECO:0000256" key="2">
    <source>
        <dbReference type="SAM" id="MobiDB-lite"/>
    </source>
</evidence>
<proteinExistence type="predicted"/>
<feature type="compositionally biased region" description="Basic and acidic residues" evidence="2">
    <location>
        <begin position="439"/>
        <end position="488"/>
    </location>
</feature>
<feature type="region of interest" description="Disordered" evidence="2">
    <location>
        <begin position="311"/>
        <end position="335"/>
    </location>
</feature>
<dbReference type="Proteomes" id="UP000600918">
    <property type="component" value="Unassembled WGS sequence"/>
</dbReference>